<sequence>MSQAPNLIRSARVLGKTWRAIVAGKKRNRGPRFPIEQLAEELIVNIFYWCILDVATAAACHSHSSIFLPLDEDYYAPEDSYNPAPYAWLVIRHLTFFSHARNV</sequence>
<reference evidence="1 2" key="1">
    <citation type="submission" date="2021-08" db="EMBL/GenBank/DDBJ databases">
        <title>Draft Genome Sequence of Phanerochaete sordida strain YK-624.</title>
        <authorList>
            <person name="Mori T."/>
            <person name="Dohra H."/>
            <person name="Suzuki T."/>
            <person name="Kawagishi H."/>
            <person name="Hirai H."/>
        </authorList>
    </citation>
    <scope>NUCLEOTIDE SEQUENCE [LARGE SCALE GENOMIC DNA]</scope>
    <source>
        <strain evidence="1 2">YK-624</strain>
    </source>
</reference>
<evidence type="ECO:0000313" key="1">
    <source>
        <dbReference type="EMBL" id="GJE89272.1"/>
    </source>
</evidence>
<evidence type="ECO:0000313" key="2">
    <source>
        <dbReference type="Proteomes" id="UP000703269"/>
    </source>
</evidence>
<comment type="caution">
    <text evidence="1">The sequence shown here is derived from an EMBL/GenBank/DDBJ whole genome shotgun (WGS) entry which is preliminary data.</text>
</comment>
<proteinExistence type="predicted"/>
<name>A0A9P3G4Z6_9APHY</name>
<organism evidence="1 2">
    <name type="scientific">Phanerochaete sordida</name>
    <dbReference type="NCBI Taxonomy" id="48140"/>
    <lineage>
        <taxon>Eukaryota</taxon>
        <taxon>Fungi</taxon>
        <taxon>Dikarya</taxon>
        <taxon>Basidiomycota</taxon>
        <taxon>Agaricomycotina</taxon>
        <taxon>Agaricomycetes</taxon>
        <taxon>Polyporales</taxon>
        <taxon>Phanerochaetaceae</taxon>
        <taxon>Phanerochaete</taxon>
    </lineage>
</organism>
<protein>
    <submittedName>
        <fullName evidence="1">Uncharacterized protein</fullName>
    </submittedName>
</protein>
<keyword evidence="2" id="KW-1185">Reference proteome</keyword>
<dbReference type="EMBL" id="BPQB01000012">
    <property type="protein sequence ID" value="GJE89272.1"/>
    <property type="molecule type" value="Genomic_DNA"/>
</dbReference>
<gene>
    <name evidence="1" type="ORF">PsYK624_053690</name>
</gene>
<dbReference type="AlphaFoldDB" id="A0A9P3G4Z6"/>
<dbReference type="Proteomes" id="UP000703269">
    <property type="component" value="Unassembled WGS sequence"/>
</dbReference>
<accession>A0A9P3G4Z6</accession>